<dbReference type="InterPro" id="IPR050638">
    <property type="entry name" value="AA-Vitamin_Transporters"/>
</dbReference>
<evidence type="ECO:0000313" key="8">
    <source>
        <dbReference type="EMBL" id="MFC6865750.1"/>
    </source>
</evidence>
<organism evidence="8 9">
    <name type="scientific">Haloechinothrix salitolerans</name>
    <dbReference type="NCBI Taxonomy" id="926830"/>
    <lineage>
        <taxon>Bacteria</taxon>
        <taxon>Bacillati</taxon>
        <taxon>Actinomycetota</taxon>
        <taxon>Actinomycetes</taxon>
        <taxon>Pseudonocardiales</taxon>
        <taxon>Pseudonocardiaceae</taxon>
        <taxon>Haloechinothrix</taxon>
    </lineage>
</organism>
<comment type="caution">
    <text evidence="8">The sequence shown here is derived from an EMBL/GenBank/DDBJ whole genome shotgun (WGS) entry which is preliminary data.</text>
</comment>
<keyword evidence="5 6" id="KW-0472">Membrane</keyword>
<feature type="transmembrane region" description="Helical" evidence="6">
    <location>
        <begin position="102"/>
        <end position="122"/>
    </location>
</feature>
<feature type="transmembrane region" description="Helical" evidence="6">
    <location>
        <begin position="79"/>
        <end position="96"/>
    </location>
</feature>
<keyword evidence="4 6" id="KW-1133">Transmembrane helix</keyword>
<evidence type="ECO:0000313" key="9">
    <source>
        <dbReference type="Proteomes" id="UP001596337"/>
    </source>
</evidence>
<dbReference type="PANTHER" id="PTHR32322">
    <property type="entry name" value="INNER MEMBRANE TRANSPORTER"/>
    <property type="match status" value="1"/>
</dbReference>
<feature type="transmembrane region" description="Helical" evidence="6">
    <location>
        <begin position="192"/>
        <end position="215"/>
    </location>
</feature>
<evidence type="ECO:0000256" key="6">
    <source>
        <dbReference type="SAM" id="Phobius"/>
    </source>
</evidence>
<feature type="transmembrane region" description="Helical" evidence="6">
    <location>
        <begin position="160"/>
        <end position="180"/>
    </location>
</feature>
<keyword evidence="3 6" id="KW-0812">Transmembrane</keyword>
<keyword evidence="9" id="KW-1185">Reference proteome</keyword>
<dbReference type="Proteomes" id="UP001596337">
    <property type="component" value="Unassembled WGS sequence"/>
</dbReference>
<gene>
    <name evidence="8" type="ORF">ACFQGD_01175</name>
</gene>
<accession>A0ABW2BRZ9</accession>
<feature type="transmembrane region" description="Helical" evidence="6">
    <location>
        <begin position="277"/>
        <end position="295"/>
    </location>
</feature>
<comment type="similarity">
    <text evidence="2">Belongs to the EamA transporter family.</text>
</comment>
<dbReference type="EMBL" id="JBHSXX010000001">
    <property type="protein sequence ID" value="MFC6865750.1"/>
    <property type="molecule type" value="Genomic_DNA"/>
</dbReference>
<evidence type="ECO:0000256" key="5">
    <source>
        <dbReference type="ARBA" id="ARBA00023136"/>
    </source>
</evidence>
<dbReference type="SUPFAM" id="SSF103481">
    <property type="entry name" value="Multidrug resistance efflux transporter EmrE"/>
    <property type="match status" value="2"/>
</dbReference>
<protein>
    <submittedName>
        <fullName evidence="8">DMT family transporter</fullName>
    </submittedName>
</protein>
<sequence length="312" mass="31178">MLTAVHSRARGRGAAALLVAGVCWGTGGIAGALLATSGDLHPLSIAAYRLLLGGVFVSMFLLATSGMRVPRTAASVRRLLVVGVLLAVFQASYFAAVTLTSVSLATMITIGSVPVFVVVATTARTGRRPSVTTLGALCSAIVGLVLLMGAPTGAGEGSPLIGIGCALLAGAGFATVTIATRRPVAGLDPLRTAAVGCLLGGALLLPAALMVGVSIPLRPEPVAAALYLGLVPTALAYTAYFTGLRSAHAVVAGLAVLLEPLTAALLATVLLGDRLGVVGWCGAGLLVVALAVSQLRPEPVPIQRSEVAPAER</sequence>
<feature type="transmembrane region" description="Helical" evidence="6">
    <location>
        <begin position="12"/>
        <end position="34"/>
    </location>
</feature>
<dbReference type="InterPro" id="IPR037185">
    <property type="entry name" value="EmrE-like"/>
</dbReference>
<dbReference type="PANTHER" id="PTHR32322:SF2">
    <property type="entry name" value="EAMA DOMAIN-CONTAINING PROTEIN"/>
    <property type="match status" value="1"/>
</dbReference>
<evidence type="ECO:0000256" key="1">
    <source>
        <dbReference type="ARBA" id="ARBA00004141"/>
    </source>
</evidence>
<feature type="transmembrane region" description="Helical" evidence="6">
    <location>
        <begin position="46"/>
        <end position="67"/>
    </location>
</feature>
<evidence type="ECO:0000256" key="2">
    <source>
        <dbReference type="ARBA" id="ARBA00007362"/>
    </source>
</evidence>
<dbReference type="Pfam" id="PF00892">
    <property type="entry name" value="EamA"/>
    <property type="match status" value="2"/>
</dbReference>
<evidence type="ECO:0000259" key="7">
    <source>
        <dbReference type="Pfam" id="PF00892"/>
    </source>
</evidence>
<feature type="domain" description="EamA" evidence="7">
    <location>
        <begin position="161"/>
        <end position="292"/>
    </location>
</feature>
<dbReference type="RefSeq" id="WP_345389447.1">
    <property type="nucleotide sequence ID" value="NZ_BAABLA010000001.1"/>
</dbReference>
<feature type="transmembrane region" description="Helical" evidence="6">
    <location>
        <begin position="134"/>
        <end position="154"/>
    </location>
</feature>
<comment type="subcellular location">
    <subcellularLocation>
        <location evidence="1">Membrane</location>
        <topology evidence="1">Multi-pass membrane protein</topology>
    </subcellularLocation>
</comment>
<feature type="domain" description="EamA" evidence="7">
    <location>
        <begin position="13"/>
        <end position="148"/>
    </location>
</feature>
<feature type="transmembrane region" description="Helical" evidence="6">
    <location>
        <begin position="249"/>
        <end position="271"/>
    </location>
</feature>
<evidence type="ECO:0000256" key="3">
    <source>
        <dbReference type="ARBA" id="ARBA00022692"/>
    </source>
</evidence>
<name>A0ABW2BRZ9_9PSEU</name>
<feature type="transmembrane region" description="Helical" evidence="6">
    <location>
        <begin position="221"/>
        <end position="242"/>
    </location>
</feature>
<dbReference type="InterPro" id="IPR000620">
    <property type="entry name" value="EamA_dom"/>
</dbReference>
<proteinExistence type="inferred from homology"/>
<evidence type="ECO:0000256" key="4">
    <source>
        <dbReference type="ARBA" id="ARBA00022989"/>
    </source>
</evidence>
<reference evidence="9" key="1">
    <citation type="journal article" date="2019" name="Int. J. Syst. Evol. Microbiol.">
        <title>The Global Catalogue of Microorganisms (GCM) 10K type strain sequencing project: providing services to taxonomists for standard genome sequencing and annotation.</title>
        <authorList>
            <consortium name="The Broad Institute Genomics Platform"/>
            <consortium name="The Broad Institute Genome Sequencing Center for Infectious Disease"/>
            <person name="Wu L."/>
            <person name="Ma J."/>
        </authorList>
    </citation>
    <scope>NUCLEOTIDE SEQUENCE [LARGE SCALE GENOMIC DNA]</scope>
    <source>
        <strain evidence="9">KCTC 32255</strain>
    </source>
</reference>